<dbReference type="EMBL" id="LK056665">
    <property type="protein sequence ID" value="CDS82419.1"/>
    <property type="molecule type" value="Genomic_DNA"/>
</dbReference>
<feature type="compositionally biased region" description="Low complexity" evidence="2">
    <location>
        <begin position="82"/>
        <end position="113"/>
    </location>
</feature>
<dbReference type="PANTHER" id="PTHR46910">
    <property type="entry name" value="TRANSCRIPTION FACTOR PDR1"/>
    <property type="match status" value="1"/>
</dbReference>
<keyword evidence="1" id="KW-0539">Nucleus</keyword>
<feature type="region of interest" description="Disordered" evidence="2">
    <location>
        <begin position="73"/>
        <end position="121"/>
    </location>
</feature>
<dbReference type="PROSITE" id="PS00463">
    <property type="entry name" value="ZN2_CY6_FUNGAL_1"/>
    <property type="match status" value="1"/>
</dbReference>
<protein>
    <recommendedName>
        <fullName evidence="3">Zn(2)-C6 fungal-type domain-containing protein</fullName>
    </recommendedName>
</protein>
<feature type="compositionally biased region" description="Polar residues" evidence="2">
    <location>
        <begin position="219"/>
        <end position="233"/>
    </location>
</feature>
<dbReference type="SMART" id="SM00066">
    <property type="entry name" value="GAL4"/>
    <property type="match status" value="1"/>
</dbReference>
<dbReference type="Gene3D" id="4.10.240.10">
    <property type="entry name" value="Zn(2)-C6 fungal-type DNA-binding domain"/>
    <property type="match status" value="1"/>
</dbReference>
<gene>
    <name evidence="4" type="ORF">SPSC_03238</name>
</gene>
<dbReference type="SUPFAM" id="SSF57701">
    <property type="entry name" value="Zn2/Cys6 DNA-binding domain"/>
    <property type="match status" value="1"/>
</dbReference>
<dbReference type="OrthoDB" id="2549591at2759"/>
<evidence type="ECO:0000313" key="4">
    <source>
        <dbReference type="EMBL" id="CDS82419.1"/>
    </source>
</evidence>
<evidence type="ECO:0000256" key="2">
    <source>
        <dbReference type="SAM" id="MobiDB-lite"/>
    </source>
</evidence>
<feature type="compositionally biased region" description="Polar residues" evidence="2">
    <location>
        <begin position="141"/>
        <end position="156"/>
    </location>
</feature>
<evidence type="ECO:0000259" key="3">
    <source>
        <dbReference type="PROSITE" id="PS50048"/>
    </source>
</evidence>
<dbReference type="CDD" id="cd00067">
    <property type="entry name" value="GAL4"/>
    <property type="match status" value="1"/>
</dbReference>
<feature type="domain" description="Zn(2)-C6 fungal-type" evidence="3">
    <location>
        <begin position="20"/>
        <end position="56"/>
    </location>
</feature>
<dbReference type="CDD" id="cd12148">
    <property type="entry name" value="fungal_TF_MHR"/>
    <property type="match status" value="1"/>
</dbReference>
<reference evidence="4" key="1">
    <citation type="submission" date="2014-06" db="EMBL/GenBank/DDBJ databases">
        <authorList>
            <person name="Ju J."/>
            <person name="Zhang J."/>
        </authorList>
    </citation>
    <scope>NUCLEOTIDE SEQUENCE</scope>
    <source>
        <strain evidence="4">SscI8</strain>
    </source>
</reference>
<dbReference type="InterPro" id="IPR001138">
    <property type="entry name" value="Zn2Cys6_DnaBD"/>
</dbReference>
<dbReference type="PROSITE" id="PS50048">
    <property type="entry name" value="ZN2_CY6_FUNGAL_2"/>
    <property type="match status" value="1"/>
</dbReference>
<feature type="region of interest" description="Disordered" evidence="2">
    <location>
        <begin position="136"/>
        <end position="166"/>
    </location>
</feature>
<dbReference type="AlphaFoldDB" id="A0A127Z8U6"/>
<dbReference type="GO" id="GO:0008270">
    <property type="term" value="F:zinc ion binding"/>
    <property type="evidence" value="ECO:0007669"/>
    <property type="project" value="InterPro"/>
</dbReference>
<proteinExistence type="predicted"/>
<feature type="region of interest" description="Disordered" evidence="2">
    <location>
        <begin position="202"/>
        <end position="233"/>
    </location>
</feature>
<name>A0A127Z8U6_9BASI</name>
<dbReference type="GO" id="GO:0000981">
    <property type="term" value="F:DNA-binding transcription factor activity, RNA polymerase II-specific"/>
    <property type="evidence" value="ECO:0007669"/>
    <property type="project" value="InterPro"/>
</dbReference>
<dbReference type="InterPro" id="IPR036864">
    <property type="entry name" value="Zn2-C6_fun-type_DNA-bd_sf"/>
</dbReference>
<sequence length="739" mass="81846">MTDTNEPSTSSNGKRKLYVACNACRFRKVKCDREPRLQQGFATCSNCESASMDCVLTVNPPKKRLGKRMKMLREQQEAGENASIDTSDAGTTSTSTRNNGQAPHAPSSSSTASLHDPIGMSPGFSSLLEAVSQEQAGIFQQEPSLSSSTANGNTRPGYSEGADPHSSIIQNGMFTVLGSNNADVFLFSTGNTPINQLRRSSHQIADASIAPPDSASSSGVTPKSATAAASDQSSPEVVLSHGAFLSSKITNASAAQTSVLKRRNPFDKPSPTNATGQVGFVGGLLGIASLDKHLLDVCVKAYFESMGKCIGFIRPEWFWPRYHAFFSRYSGLFVDATPEPNEQPMSELLVIAVACRGAATSQFANRFELQKDLYDHYRGLIKDRDRLVRDGFDALESVVLMTEHADCDPKPIPDPMSSQGVYDIEILSHEGLIRLMKKLELHREKPFGARLEGRDAVRQRILFWTIYVFDAIRAEGGRTMPLIEEDDLSLTRSFPAPFANTSDPMRLAFRDYFVELSNICRYVAYKILSARTQEVGIDPRDLLRVLDDLKAWHDQLGPLFAWDWNDMLHITGPTDSEDQTRRSFLIFLFLGQWAVLDYAVEEIGFSSHCDTKLKEEAIGRLEHEVETTLDRQVLVCDHGTLFGIVRLHPGMMQSWSLTWALWCIKRMQAILAQESEGRLASAKANQVFQRYQSAVLCFINATASCDSSPQTPERVQRLMTALRGVSEARQSTRLTFDSV</sequence>
<feature type="compositionally biased region" description="Low complexity" evidence="2">
    <location>
        <begin position="204"/>
        <end position="218"/>
    </location>
</feature>
<organism evidence="4">
    <name type="scientific">Sporisorium scitamineum</name>
    <dbReference type="NCBI Taxonomy" id="49012"/>
    <lineage>
        <taxon>Eukaryota</taxon>
        <taxon>Fungi</taxon>
        <taxon>Dikarya</taxon>
        <taxon>Basidiomycota</taxon>
        <taxon>Ustilaginomycotina</taxon>
        <taxon>Ustilaginomycetes</taxon>
        <taxon>Ustilaginales</taxon>
        <taxon>Ustilaginaceae</taxon>
        <taxon>Sporisorium</taxon>
    </lineage>
</organism>
<evidence type="ECO:0000256" key="1">
    <source>
        <dbReference type="ARBA" id="ARBA00023242"/>
    </source>
</evidence>
<dbReference type="PANTHER" id="PTHR46910:SF38">
    <property type="entry name" value="ZN(2)-C6 FUNGAL-TYPE DOMAIN-CONTAINING PROTEIN"/>
    <property type="match status" value="1"/>
</dbReference>
<dbReference type="Pfam" id="PF00172">
    <property type="entry name" value="Zn_clus"/>
    <property type="match status" value="1"/>
</dbReference>
<accession>A0A127Z8U6</accession>
<dbReference type="InterPro" id="IPR050987">
    <property type="entry name" value="AtrR-like"/>
</dbReference>